<evidence type="ECO:0000256" key="5">
    <source>
        <dbReference type="ARBA" id="ARBA00022989"/>
    </source>
</evidence>
<keyword evidence="7" id="KW-0325">Glycoprotein</keyword>
<feature type="non-terminal residue" evidence="9">
    <location>
        <position position="1"/>
    </location>
</feature>
<dbReference type="GO" id="GO:0070779">
    <property type="term" value="P:D-aspartate import across plasma membrane"/>
    <property type="evidence" value="ECO:0007669"/>
    <property type="project" value="TreeGrafter"/>
</dbReference>
<evidence type="ECO:0000256" key="7">
    <source>
        <dbReference type="ARBA" id="ARBA00023180"/>
    </source>
</evidence>
<protein>
    <recommendedName>
        <fullName evidence="8">Amino acid transporter</fullName>
    </recommendedName>
</protein>
<comment type="subcellular location">
    <subcellularLocation>
        <location evidence="1 8">Membrane</location>
        <topology evidence="1 8">Multi-pass membrane protein</topology>
    </subcellularLocation>
</comment>
<evidence type="ECO:0000256" key="6">
    <source>
        <dbReference type="ARBA" id="ARBA00023136"/>
    </source>
</evidence>
<dbReference type="InterPro" id="IPR001991">
    <property type="entry name" value="Na-dicarboxylate_symporter"/>
</dbReference>
<feature type="transmembrane region" description="Helical" evidence="8">
    <location>
        <begin position="190"/>
        <end position="211"/>
    </location>
</feature>
<dbReference type="GO" id="GO:0005313">
    <property type="term" value="F:L-glutamate transmembrane transporter activity"/>
    <property type="evidence" value="ECO:0007669"/>
    <property type="project" value="TreeGrafter"/>
</dbReference>
<comment type="caution">
    <text evidence="9">The sequence shown here is derived from an EMBL/GenBank/DDBJ whole genome shotgun (WGS) entry which is preliminary data.</text>
</comment>
<evidence type="ECO:0000256" key="2">
    <source>
        <dbReference type="ARBA" id="ARBA00022448"/>
    </source>
</evidence>
<dbReference type="Pfam" id="PF00375">
    <property type="entry name" value="SDF"/>
    <property type="match status" value="1"/>
</dbReference>
<keyword evidence="5 8" id="KW-1133">Transmembrane helix</keyword>
<gene>
    <name evidence="9" type="ORF">GSTENG00009151001</name>
</gene>
<reference evidence="9" key="2">
    <citation type="submission" date="2004-02" db="EMBL/GenBank/DDBJ databases">
        <authorList>
            <consortium name="Genoscope"/>
            <consortium name="Whitehead Institute Centre for Genome Research"/>
        </authorList>
    </citation>
    <scope>NUCLEOTIDE SEQUENCE</scope>
</reference>
<dbReference type="InterPro" id="IPR018107">
    <property type="entry name" value="Na-dicarboxylate_symporter_CS"/>
</dbReference>
<dbReference type="PRINTS" id="PR00173">
    <property type="entry name" value="EDTRNSPORT"/>
</dbReference>
<evidence type="ECO:0000313" key="9">
    <source>
        <dbReference type="EMBL" id="CAF93494.1"/>
    </source>
</evidence>
<keyword evidence="3 8" id="KW-0812">Transmembrane</keyword>
<dbReference type="KEGG" id="tng:GSTEN00009151G001"/>
<feature type="transmembrane region" description="Helical" evidence="8">
    <location>
        <begin position="150"/>
        <end position="169"/>
    </location>
</feature>
<dbReference type="GO" id="GO:0015175">
    <property type="term" value="F:neutral L-amino acid transmembrane transporter activity"/>
    <property type="evidence" value="ECO:0007669"/>
    <property type="project" value="TreeGrafter"/>
</dbReference>
<comment type="similarity">
    <text evidence="8">Belongs to the dicarboxylate/amino acid:cation symporter (DAACS) (TC 2.A.23) family.</text>
</comment>
<dbReference type="Gene3D" id="1.10.3860.10">
    <property type="entry name" value="Sodium:dicarboxylate symporter"/>
    <property type="match status" value="1"/>
</dbReference>
<proteinExistence type="inferred from homology"/>
<feature type="transmembrane region" description="Helical" evidence="8">
    <location>
        <begin position="255"/>
        <end position="278"/>
    </location>
</feature>
<feature type="transmembrane region" description="Helical" evidence="8">
    <location>
        <begin position="298"/>
        <end position="323"/>
    </location>
</feature>
<feature type="transmembrane region" description="Helical" evidence="8">
    <location>
        <begin position="335"/>
        <end position="352"/>
    </location>
</feature>
<dbReference type="GO" id="GO:0140009">
    <property type="term" value="P:L-aspartate import across plasma membrane"/>
    <property type="evidence" value="ECO:0007669"/>
    <property type="project" value="TreeGrafter"/>
</dbReference>
<feature type="transmembrane region" description="Helical" evidence="8">
    <location>
        <begin position="223"/>
        <end position="248"/>
    </location>
</feature>
<keyword evidence="2 8" id="KW-0813">Transport</keyword>
<dbReference type="AlphaFoldDB" id="Q4T0T8"/>
<dbReference type="SUPFAM" id="SSF118215">
    <property type="entry name" value="Proton glutamate symport protein"/>
    <property type="match status" value="1"/>
</dbReference>
<dbReference type="GO" id="GO:0098712">
    <property type="term" value="P:L-glutamate import across plasma membrane"/>
    <property type="evidence" value="ECO:0007669"/>
    <property type="project" value="TreeGrafter"/>
</dbReference>
<dbReference type="PANTHER" id="PTHR11958">
    <property type="entry name" value="SODIUM/DICARBOXYLATE SYMPORTER-RELATED"/>
    <property type="match status" value="1"/>
</dbReference>
<name>Q4T0T8_TETNG</name>
<feature type="transmembrane region" description="Helical" evidence="8">
    <location>
        <begin position="358"/>
        <end position="384"/>
    </location>
</feature>
<dbReference type="OrthoDB" id="5877963at2759"/>
<feature type="transmembrane region" description="Helical" evidence="8">
    <location>
        <begin position="41"/>
        <end position="62"/>
    </location>
</feature>
<accession>Q4T0T8</accession>
<dbReference type="InterPro" id="IPR050746">
    <property type="entry name" value="DAACS"/>
</dbReference>
<evidence type="ECO:0000256" key="1">
    <source>
        <dbReference type="ARBA" id="ARBA00004141"/>
    </source>
</evidence>
<keyword evidence="4 8" id="KW-0769">Symport</keyword>
<dbReference type="PANTHER" id="PTHR11958:SF101">
    <property type="entry name" value="AMINO ACID TRANSPORTER"/>
    <property type="match status" value="1"/>
</dbReference>
<sequence length="452" mass="49042">LCAEQLESSGRWVINVLHAGPFSGVAALDGRASGKMGMRAVLYYTTTTIIAVIMGIVVVLTIRPGKGTKDEFSKSQKVEQVSPADAFLDLIRNMFPPNLVEACTRQYKTQYAKRIVHVTMTVNDTIFTLNGSKEITREETIPVPGSVNGINALGLVVFSLCFGLIIGSMREQGQPLRDFFDCLNEAIMRLVAIIMWYAPIGILFLIAGKIVEMDDISAMGSQLGMYTVTVICGLLIHATIVLPLLYFIVTKKNPIVFICGLLQALVTALGTSSSSATLPITFKCLEENNKVDKRVTRFVLPVGATINMDGTALYEAIAAIFIAQVNGYNLNFGQILTISITATAASIGAAGIPQAGLVTMIIVLTSVGLPTDDISLIIAVDWFLDRFRTVTNVLGDSIGAGIVEHLSRHELLKKDPELCSSVVEEVPKKSYHRVCQENECENQVCPDSETKM</sequence>
<keyword evidence="6 8" id="KW-0472">Membrane</keyword>
<dbReference type="PROSITE" id="PS00714">
    <property type="entry name" value="NA_DICARBOXYL_SYMP_2"/>
    <property type="match status" value="1"/>
</dbReference>
<evidence type="ECO:0000256" key="4">
    <source>
        <dbReference type="ARBA" id="ARBA00022847"/>
    </source>
</evidence>
<dbReference type="EMBL" id="CAAE01010852">
    <property type="protein sequence ID" value="CAF93494.1"/>
    <property type="molecule type" value="Genomic_DNA"/>
</dbReference>
<reference evidence="9" key="1">
    <citation type="journal article" date="2004" name="Nature">
        <title>Genome duplication in the teleost fish Tetraodon nigroviridis reveals the early vertebrate proto-karyotype.</title>
        <authorList>
            <person name="Jaillon O."/>
            <person name="Aury J.-M."/>
            <person name="Brunet F."/>
            <person name="Petit J.-L."/>
            <person name="Stange-Thomann N."/>
            <person name="Mauceli E."/>
            <person name="Bouneau L."/>
            <person name="Fischer C."/>
            <person name="Ozouf-Costaz C."/>
            <person name="Bernot A."/>
            <person name="Nicaud S."/>
            <person name="Jaffe D."/>
            <person name="Fisher S."/>
            <person name="Lutfalla G."/>
            <person name="Dossat C."/>
            <person name="Segurens B."/>
            <person name="Dasilva C."/>
            <person name="Salanoubat M."/>
            <person name="Levy M."/>
            <person name="Boudet N."/>
            <person name="Castellano S."/>
            <person name="Anthouard V."/>
            <person name="Jubin C."/>
            <person name="Castelli V."/>
            <person name="Katinka M."/>
            <person name="Vacherie B."/>
            <person name="Biemont C."/>
            <person name="Skalli Z."/>
            <person name="Cattolico L."/>
            <person name="Poulain J."/>
            <person name="De Berardinis V."/>
            <person name="Cruaud C."/>
            <person name="Duprat S."/>
            <person name="Brottier P."/>
            <person name="Coutanceau J.-P."/>
            <person name="Gouzy J."/>
            <person name="Parra G."/>
            <person name="Lardier G."/>
            <person name="Chapple C."/>
            <person name="McKernan K.J."/>
            <person name="McEwan P."/>
            <person name="Bosak S."/>
            <person name="Kellis M."/>
            <person name="Volff J.-N."/>
            <person name="Guigo R."/>
            <person name="Zody M.C."/>
            <person name="Mesirov J."/>
            <person name="Lindblad-Toh K."/>
            <person name="Birren B."/>
            <person name="Nusbaum C."/>
            <person name="Kahn D."/>
            <person name="Robinson-Rechavi M."/>
            <person name="Laudet V."/>
            <person name="Schachter V."/>
            <person name="Quetier F."/>
            <person name="Saurin W."/>
            <person name="Scarpelli C."/>
            <person name="Wincker P."/>
            <person name="Lander E.S."/>
            <person name="Weissenbach J."/>
            <person name="Roest Crollius H."/>
        </authorList>
    </citation>
    <scope>NUCLEOTIDE SEQUENCE [LARGE SCALE GENOMIC DNA]</scope>
</reference>
<evidence type="ECO:0000256" key="8">
    <source>
        <dbReference type="RuleBase" id="RU361216"/>
    </source>
</evidence>
<dbReference type="GO" id="GO:0005886">
    <property type="term" value="C:plasma membrane"/>
    <property type="evidence" value="ECO:0007669"/>
    <property type="project" value="TreeGrafter"/>
</dbReference>
<evidence type="ECO:0000256" key="3">
    <source>
        <dbReference type="ARBA" id="ARBA00022692"/>
    </source>
</evidence>
<dbReference type="InterPro" id="IPR036458">
    <property type="entry name" value="Na:dicarbo_symporter_sf"/>
</dbReference>
<dbReference type="GO" id="GO:0015501">
    <property type="term" value="F:glutamate:sodium symporter activity"/>
    <property type="evidence" value="ECO:0007669"/>
    <property type="project" value="TreeGrafter"/>
</dbReference>
<organism evidence="9">
    <name type="scientific">Tetraodon nigroviridis</name>
    <name type="common">Spotted green pufferfish</name>
    <name type="synonym">Chelonodon nigroviridis</name>
    <dbReference type="NCBI Taxonomy" id="99883"/>
    <lineage>
        <taxon>Eukaryota</taxon>
        <taxon>Metazoa</taxon>
        <taxon>Chordata</taxon>
        <taxon>Craniata</taxon>
        <taxon>Vertebrata</taxon>
        <taxon>Euteleostomi</taxon>
        <taxon>Actinopterygii</taxon>
        <taxon>Neopterygii</taxon>
        <taxon>Teleostei</taxon>
        <taxon>Neoteleostei</taxon>
        <taxon>Acanthomorphata</taxon>
        <taxon>Eupercaria</taxon>
        <taxon>Tetraodontiformes</taxon>
        <taxon>Tetradontoidea</taxon>
        <taxon>Tetraodontidae</taxon>
        <taxon>Tetraodon</taxon>
    </lineage>
</organism>